<comment type="similarity">
    <text evidence="1 3">Belongs to the glycosyl hydrolase 1 family.</text>
</comment>
<dbReference type="OrthoDB" id="65569at2759"/>
<evidence type="ECO:0000313" key="5">
    <source>
        <dbReference type="Proteomes" id="UP000886520"/>
    </source>
</evidence>
<dbReference type="PANTHER" id="PTHR10353:SF310">
    <property type="entry name" value="BETA-GLUCOSIDASE 42"/>
    <property type="match status" value="1"/>
</dbReference>
<dbReference type="Gene3D" id="3.20.20.80">
    <property type="entry name" value="Glycosidases"/>
    <property type="match status" value="1"/>
</dbReference>
<accession>A0A9D4ZMZ6</accession>
<dbReference type="GO" id="GO:0005975">
    <property type="term" value="P:carbohydrate metabolic process"/>
    <property type="evidence" value="ECO:0007669"/>
    <property type="project" value="InterPro"/>
</dbReference>
<dbReference type="InterPro" id="IPR033132">
    <property type="entry name" value="GH_1_N_CS"/>
</dbReference>
<gene>
    <name evidence="4" type="ORF">GOP47_0005166</name>
</gene>
<dbReference type="PROSITE" id="PS00653">
    <property type="entry name" value="GLYCOSYL_HYDROL_F1_2"/>
    <property type="match status" value="1"/>
</dbReference>
<protein>
    <recommendedName>
        <fullName evidence="6">Beta-glucosidase</fullName>
    </recommendedName>
</protein>
<sequence length="660" mass="74071">MSLSRALSCHVGKMTQACRPTGFSVLKAFEGFQLPSFCGWGWWVVLASFVCLRACCAMAPPNLDSSSLLPPTPQHQSPASTLRRSDFPQDFVFGVATSAYQVEGAACDGGRGPSIWDTFSHTPGKTADGKNGDKGVDQYYRFQEDVDLLVNLGWDAYRFSISWSRIFPDGLGVSVNEEGIRYYDCLINGLLEKGIQPYVTLFHWDLPQRLQDDVEGWLSSDTAKYFAKYADTCFAAFGDRVKFWITLNEPLQFAYSGHGTGEHAPGRCSDRSWSPVGDSHTEPYIAAHNALLAHAAAVDIYNKKYKAEQGGVIGITIDGEWAEPLADTDADRDASQRRMEFQIGWFLDPLFFGDYPTVMREEVGDRLPRFTKDEAVLLQGSSDFIGVNHYSTRYVTPSTKEKDPNQCDHFDDQRVTTLYEVDGKPIGERAASEWLYIVPWGLKKELLWLSERYNKPTIYITENGMDQEDSDPLEEQLNDKLRIRFYQEYLSAVASAIREGADVRGYFAWSFLDNFEWEHQLPGFPPSSNRRMSRAASLTSGWGDFGLSFNNMAALFITPRFILAIIKNEKNPIVYSSSINMDGVCNLQRNERALSGVDDNLEAARIAIKSRNWDCPILDAPIMKDIVKLAIAWDGAYMLDRELSVGNVVACAESHGRCKV</sequence>
<proteinExistence type="inferred from homology"/>
<dbReference type="GO" id="GO:0008422">
    <property type="term" value="F:beta-glucosidase activity"/>
    <property type="evidence" value="ECO:0007669"/>
    <property type="project" value="TreeGrafter"/>
</dbReference>
<reference evidence="4 5" key="1">
    <citation type="submission" date="2021-01" db="EMBL/GenBank/DDBJ databases">
        <title>Adiantum capillus-veneris genome.</title>
        <authorList>
            <person name="Fang Y."/>
            <person name="Liao Q."/>
        </authorList>
    </citation>
    <scope>NUCLEOTIDE SEQUENCE [LARGE SCALE GENOMIC DNA]</scope>
    <source>
        <strain evidence="4">H3</strain>
        <tissue evidence="4">Leaf</tissue>
    </source>
</reference>
<dbReference type="AlphaFoldDB" id="A0A9D4ZMZ6"/>
<evidence type="ECO:0000256" key="3">
    <source>
        <dbReference type="RuleBase" id="RU003690"/>
    </source>
</evidence>
<evidence type="ECO:0008006" key="6">
    <source>
        <dbReference type="Google" id="ProtNLM"/>
    </source>
</evidence>
<dbReference type="EMBL" id="JABFUD020000005">
    <property type="protein sequence ID" value="KAI5079687.1"/>
    <property type="molecule type" value="Genomic_DNA"/>
</dbReference>
<dbReference type="PANTHER" id="PTHR10353">
    <property type="entry name" value="GLYCOSYL HYDROLASE"/>
    <property type="match status" value="1"/>
</dbReference>
<name>A0A9D4ZMZ6_ADICA</name>
<organism evidence="4 5">
    <name type="scientific">Adiantum capillus-veneris</name>
    <name type="common">Maidenhair fern</name>
    <dbReference type="NCBI Taxonomy" id="13818"/>
    <lineage>
        <taxon>Eukaryota</taxon>
        <taxon>Viridiplantae</taxon>
        <taxon>Streptophyta</taxon>
        <taxon>Embryophyta</taxon>
        <taxon>Tracheophyta</taxon>
        <taxon>Polypodiopsida</taxon>
        <taxon>Polypodiidae</taxon>
        <taxon>Polypodiales</taxon>
        <taxon>Pteridineae</taxon>
        <taxon>Pteridaceae</taxon>
        <taxon>Vittarioideae</taxon>
        <taxon>Adiantum</taxon>
    </lineage>
</organism>
<dbReference type="PRINTS" id="PR00131">
    <property type="entry name" value="GLHYDRLASE1"/>
</dbReference>
<dbReference type="Pfam" id="PF00232">
    <property type="entry name" value="Glyco_hydro_1"/>
    <property type="match status" value="1"/>
</dbReference>
<evidence type="ECO:0000313" key="4">
    <source>
        <dbReference type="EMBL" id="KAI5079687.1"/>
    </source>
</evidence>
<evidence type="ECO:0000256" key="2">
    <source>
        <dbReference type="ARBA" id="ARBA00022801"/>
    </source>
</evidence>
<dbReference type="FunFam" id="3.20.20.80:FF:000020">
    <property type="entry name" value="Beta-glucosidase 12"/>
    <property type="match status" value="1"/>
</dbReference>
<comment type="caution">
    <text evidence="4">The sequence shown here is derived from an EMBL/GenBank/DDBJ whole genome shotgun (WGS) entry which is preliminary data.</text>
</comment>
<dbReference type="InterPro" id="IPR001360">
    <property type="entry name" value="Glyco_hydro_1"/>
</dbReference>
<keyword evidence="5" id="KW-1185">Reference proteome</keyword>
<dbReference type="InterPro" id="IPR017853">
    <property type="entry name" value="GH"/>
</dbReference>
<evidence type="ECO:0000256" key="1">
    <source>
        <dbReference type="ARBA" id="ARBA00010838"/>
    </source>
</evidence>
<dbReference type="SUPFAM" id="SSF51445">
    <property type="entry name" value="(Trans)glycosidases"/>
    <property type="match status" value="1"/>
</dbReference>
<keyword evidence="2" id="KW-0378">Hydrolase</keyword>
<dbReference type="Proteomes" id="UP000886520">
    <property type="component" value="Chromosome 5"/>
</dbReference>